<gene>
    <name evidence="2" type="ORF">CPELLU_LOCUS18119</name>
</gene>
<proteinExistence type="predicted"/>
<name>A0A9N9PBR8_9GLOM</name>
<evidence type="ECO:0000256" key="1">
    <source>
        <dbReference type="SAM" id="MobiDB-lite"/>
    </source>
</evidence>
<sequence length="43" mass="4816">KNDQEKIDESQFDLTIPFSSDSQNATGPNADIRKYISLCPKNS</sequence>
<accession>A0A9N9PBR8</accession>
<evidence type="ECO:0000313" key="3">
    <source>
        <dbReference type="Proteomes" id="UP000789759"/>
    </source>
</evidence>
<comment type="caution">
    <text evidence="2">The sequence shown here is derived from an EMBL/GenBank/DDBJ whole genome shotgun (WGS) entry which is preliminary data.</text>
</comment>
<dbReference type="AlphaFoldDB" id="A0A9N9PBR8"/>
<dbReference type="Proteomes" id="UP000789759">
    <property type="component" value="Unassembled WGS sequence"/>
</dbReference>
<feature type="non-terminal residue" evidence="2">
    <location>
        <position position="43"/>
    </location>
</feature>
<dbReference type="EMBL" id="CAJVQA010034299">
    <property type="protein sequence ID" value="CAG8805583.1"/>
    <property type="molecule type" value="Genomic_DNA"/>
</dbReference>
<reference evidence="2" key="1">
    <citation type="submission" date="2021-06" db="EMBL/GenBank/DDBJ databases">
        <authorList>
            <person name="Kallberg Y."/>
            <person name="Tangrot J."/>
            <person name="Rosling A."/>
        </authorList>
    </citation>
    <scope>NUCLEOTIDE SEQUENCE</scope>
    <source>
        <strain evidence="2">FL966</strain>
    </source>
</reference>
<keyword evidence="3" id="KW-1185">Reference proteome</keyword>
<protein>
    <submittedName>
        <fullName evidence="2">3555_t:CDS:1</fullName>
    </submittedName>
</protein>
<organism evidence="2 3">
    <name type="scientific">Cetraspora pellucida</name>
    <dbReference type="NCBI Taxonomy" id="1433469"/>
    <lineage>
        <taxon>Eukaryota</taxon>
        <taxon>Fungi</taxon>
        <taxon>Fungi incertae sedis</taxon>
        <taxon>Mucoromycota</taxon>
        <taxon>Glomeromycotina</taxon>
        <taxon>Glomeromycetes</taxon>
        <taxon>Diversisporales</taxon>
        <taxon>Gigasporaceae</taxon>
        <taxon>Cetraspora</taxon>
    </lineage>
</organism>
<feature type="region of interest" description="Disordered" evidence="1">
    <location>
        <begin position="1"/>
        <end position="29"/>
    </location>
</feature>
<feature type="compositionally biased region" description="Polar residues" evidence="1">
    <location>
        <begin position="17"/>
        <end position="27"/>
    </location>
</feature>
<evidence type="ECO:0000313" key="2">
    <source>
        <dbReference type="EMBL" id="CAG8805583.1"/>
    </source>
</evidence>
<feature type="non-terminal residue" evidence="2">
    <location>
        <position position="1"/>
    </location>
</feature>